<proteinExistence type="predicted"/>
<dbReference type="AlphaFoldDB" id="A0A0B0P3S5"/>
<evidence type="ECO:0000313" key="1">
    <source>
        <dbReference type="EMBL" id="KHG18026.1"/>
    </source>
</evidence>
<organism evidence="1 2">
    <name type="scientific">Gossypium arboreum</name>
    <name type="common">Tree cotton</name>
    <name type="synonym">Gossypium nanking</name>
    <dbReference type="NCBI Taxonomy" id="29729"/>
    <lineage>
        <taxon>Eukaryota</taxon>
        <taxon>Viridiplantae</taxon>
        <taxon>Streptophyta</taxon>
        <taxon>Embryophyta</taxon>
        <taxon>Tracheophyta</taxon>
        <taxon>Spermatophyta</taxon>
        <taxon>Magnoliopsida</taxon>
        <taxon>eudicotyledons</taxon>
        <taxon>Gunneridae</taxon>
        <taxon>Pentapetalae</taxon>
        <taxon>rosids</taxon>
        <taxon>malvids</taxon>
        <taxon>Malvales</taxon>
        <taxon>Malvaceae</taxon>
        <taxon>Malvoideae</taxon>
        <taxon>Gossypium</taxon>
    </lineage>
</organism>
<name>A0A0B0P3S5_GOSAR</name>
<reference evidence="2" key="1">
    <citation type="submission" date="2014-09" db="EMBL/GenBank/DDBJ databases">
        <authorList>
            <person name="Mudge J."/>
            <person name="Ramaraj T."/>
            <person name="Lindquist I.E."/>
            <person name="Bharti A.K."/>
            <person name="Sundararajan A."/>
            <person name="Cameron C.T."/>
            <person name="Woodward J.E."/>
            <person name="May G.D."/>
            <person name="Brubaker C."/>
            <person name="Broadhvest J."/>
            <person name="Wilkins T.A."/>
        </authorList>
    </citation>
    <scope>NUCLEOTIDE SEQUENCE</scope>
    <source>
        <strain evidence="2">cv. AKA8401</strain>
    </source>
</reference>
<evidence type="ECO:0000313" key="2">
    <source>
        <dbReference type="Proteomes" id="UP000032142"/>
    </source>
</evidence>
<protein>
    <submittedName>
        <fullName evidence="1">Uncharacterized protein</fullName>
    </submittedName>
</protein>
<dbReference type="Proteomes" id="UP000032142">
    <property type="component" value="Unassembled WGS sequence"/>
</dbReference>
<dbReference type="EMBL" id="KN409681">
    <property type="protein sequence ID" value="KHG18026.1"/>
    <property type="molecule type" value="Genomic_DNA"/>
</dbReference>
<sequence>MPHGQVTRPRCARSCETCRVY</sequence>
<gene>
    <name evidence="1" type="ORF">F383_00575</name>
</gene>
<accession>A0A0B0P3S5</accession>
<keyword evidence="2" id="KW-1185">Reference proteome</keyword>